<proteinExistence type="predicted"/>
<dbReference type="PROSITE" id="PS51257">
    <property type="entry name" value="PROKAR_LIPOPROTEIN"/>
    <property type="match status" value="1"/>
</dbReference>
<keyword evidence="1" id="KW-1133">Transmembrane helix</keyword>
<evidence type="ECO:0000256" key="1">
    <source>
        <dbReference type="SAM" id="Phobius"/>
    </source>
</evidence>
<keyword evidence="1" id="KW-0472">Membrane</keyword>
<dbReference type="AlphaFoldDB" id="A0A841BZ32"/>
<keyword evidence="3" id="KW-1185">Reference proteome</keyword>
<dbReference type="Proteomes" id="UP000587527">
    <property type="component" value="Unassembled WGS sequence"/>
</dbReference>
<sequence>MVLLLRRLLSPTGFVLIGLCFLLPFVTASCSAGPETGAPVGESVEISGTYTGTDLLLGGAPDMRYPDTRVQGETKEIVDDDATSSPMNGAIDPLPAQKGAAVTVGLLVLGLIAGVLPWARLRHRLTALAALLAALALVLTEVRAASLIEETALRSVGAAPGDSGIDMIFRYGFWLALGLLIVVAVGNIISSFRDGARAVEPDEPGELGPVLEGA</sequence>
<dbReference type="RefSeq" id="WP_184841876.1">
    <property type="nucleotide sequence ID" value="NZ_JACHMN010000003.1"/>
</dbReference>
<evidence type="ECO:0000313" key="2">
    <source>
        <dbReference type="EMBL" id="MBB5872359.1"/>
    </source>
</evidence>
<accession>A0A841BZ32</accession>
<protein>
    <submittedName>
        <fullName evidence="2">Uncharacterized protein</fullName>
    </submittedName>
</protein>
<evidence type="ECO:0000313" key="3">
    <source>
        <dbReference type="Proteomes" id="UP000587527"/>
    </source>
</evidence>
<feature type="transmembrane region" description="Helical" evidence="1">
    <location>
        <begin position="125"/>
        <end position="148"/>
    </location>
</feature>
<gene>
    <name evidence="2" type="ORF">F4553_005793</name>
</gene>
<feature type="transmembrane region" description="Helical" evidence="1">
    <location>
        <begin position="168"/>
        <end position="189"/>
    </location>
</feature>
<dbReference type="EMBL" id="JACHMN010000003">
    <property type="protein sequence ID" value="MBB5872359.1"/>
    <property type="molecule type" value="Genomic_DNA"/>
</dbReference>
<feature type="transmembrane region" description="Helical" evidence="1">
    <location>
        <begin position="99"/>
        <end position="118"/>
    </location>
</feature>
<keyword evidence="1" id="KW-0812">Transmembrane</keyword>
<name>A0A841BZ32_9ACTN</name>
<reference evidence="2 3" key="1">
    <citation type="submission" date="2020-08" db="EMBL/GenBank/DDBJ databases">
        <title>Sequencing the genomes of 1000 actinobacteria strains.</title>
        <authorList>
            <person name="Klenk H.-P."/>
        </authorList>
    </citation>
    <scope>NUCLEOTIDE SEQUENCE [LARGE SCALE GENOMIC DNA]</scope>
    <source>
        <strain evidence="2 3">DSM 45362</strain>
    </source>
</reference>
<organism evidence="2 3">
    <name type="scientific">Allocatelliglobosispora scoriae</name>
    <dbReference type="NCBI Taxonomy" id="643052"/>
    <lineage>
        <taxon>Bacteria</taxon>
        <taxon>Bacillati</taxon>
        <taxon>Actinomycetota</taxon>
        <taxon>Actinomycetes</taxon>
        <taxon>Micromonosporales</taxon>
        <taxon>Micromonosporaceae</taxon>
        <taxon>Allocatelliglobosispora</taxon>
    </lineage>
</organism>
<comment type="caution">
    <text evidence="2">The sequence shown here is derived from an EMBL/GenBank/DDBJ whole genome shotgun (WGS) entry which is preliminary data.</text>
</comment>